<evidence type="ECO:0000313" key="11">
    <source>
        <dbReference type="EMBL" id="OFC70769.1"/>
    </source>
</evidence>
<dbReference type="GO" id="GO:0044718">
    <property type="term" value="P:siderophore transmembrane transport"/>
    <property type="evidence" value="ECO:0007669"/>
    <property type="project" value="TreeGrafter"/>
</dbReference>
<evidence type="ECO:0008006" key="13">
    <source>
        <dbReference type="Google" id="ProtNLM"/>
    </source>
</evidence>
<evidence type="ECO:0000256" key="2">
    <source>
        <dbReference type="ARBA" id="ARBA00022448"/>
    </source>
</evidence>
<organism evidence="11 12">
    <name type="scientific">Alteromonas confluentis</name>
    <dbReference type="NCBI Taxonomy" id="1656094"/>
    <lineage>
        <taxon>Bacteria</taxon>
        <taxon>Pseudomonadati</taxon>
        <taxon>Pseudomonadota</taxon>
        <taxon>Gammaproteobacteria</taxon>
        <taxon>Alteromonadales</taxon>
        <taxon>Alteromonadaceae</taxon>
        <taxon>Alteromonas/Salinimonas group</taxon>
        <taxon>Alteromonas</taxon>
    </lineage>
</organism>
<feature type="chain" id="PRO_5009209623" description="TonB-dependent receptor" evidence="8">
    <location>
        <begin position="27"/>
        <end position="1056"/>
    </location>
</feature>
<dbReference type="Gene3D" id="2.60.40.1120">
    <property type="entry name" value="Carboxypeptidase-like, regulatory domain"/>
    <property type="match status" value="1"/>
</dbReference>
<dbReference type="PROSITE" id="PS52016">
    <property type="entry name" value="TONB_DEPENDENT_REC_3"/>
    <property type="match status" value="1"/>
</dbReference>
<name>A0A1E7ZB81_9ALTE</name>
<evidence type="ECO:0000256" key="6">
    <source>
        <dbReference type="ARBA" id="ARBA00023237"/>
    </source>
</evidence>
<keyword evidence="2 7" id="KW-0813">Transport</keyword>
<dbReference type="Gene3D" id="2.40.170.20">
    <property type="entry name" value="TonB-dependent receptor, beta-barrel domain"/>
    <property type="match status" value="1"/>
</dbReference>
<comment type="caution">
    <text evidence="11">The sequence shown here is derived from an EMBL/GenBank/DDBJ whole genome shotgun (WGS) entry which is preliminary data.</text>
</comment>
<protein>
    <recommendedName>
        <fullName evidence="13">TonB-dependent receptor</fullName>
    </recommendedName>
</protein>
<keyword evidence="6 7" id="KW-0998">Cell outer membrane</keyword>
<evidence type="ECO:0000256" key="3">
    <source>
        <dbReference type="ARBA" id="ARBA00022452"/>
    </source>
</evidence>
<evidence type="ECO:0000259" key="10">
    <source>
        <dbReference type="Pfam" id="PF25183"/>
    </source>
</evidence>
<dbReference type="STRING" id="1656094.BFC18_11570"/>
<dbReference type="Pfam" id="PF13620">
    <property type="entry name" value="CarboxypepD_reg"/>
    <property type="match status" value="1"/>
</dbReference>
<dbReference type="Gene3D" id="2.170.130.10">
    <property type="entry name" value="TonB-dependent receptor, plug domain"/>
    <property type="match status" value="1"/>
</dbReference>
<dbReference type="SUPFAM" id="SSF56935">
    <property type="entry name" value="Porins"/>
    <property type="match status" value="1"/>
</dbReference>
<dbReference type="Proteomes" id="UP000175691">
    <property type="component" value="Unassembled WGS sequence"/>
</dbReference>
<dbReference type="OrthoDB" id="9768147at2"/>
<feature type="signal peptide" evidence="8">
    <location>
        <begin position="1"/>
        <end position="26"/>
    </location>
</feature>
<dbReference type="Pfam" id="PF07715">
    <property type="entry name" value="Plug"/>
    <property type="match status" value="1"/>
</dbReference>
<dbReference type="PANTHER" id="PTHR30069">
    <property type="entry name" value="TONB-DEPENDENT OUTER MEMBRANE RECEPTOR"/>
    <property type="match status" value="1"/>
</dbReference>
<feature type="domain" description="TonB-dependent transporter Oar-like beta-barrel" evidence="10">
    <location>
        <begin position="243"/>
        <end position="879"/>
    </location>
</feature>
<dbReference type="RefSeq" id="WP_070125473.1">
    <property type="nucleotide sequence ID" value="NZ_MDHN01000024.1"/>
</dbReference>
<proteinExistence type="inferred from homology"/>
<comment type="subcellular location">
    <subcellularLocation>
        <location evidence="1 7">Cell outer membrane</location>
        <topology evidence="1 7">Multi-pass membrane protein</topology>
    </subcellularLocation>
</comment>
<keyword evidence="8" id="KW-0732">Signal</keyword>
<keyword evidence="12" id="KW-1185">Reference proteome</keyword>
<dbReference type="AlphaFoldDB" id="A0A1E7ZB81"/>
<evidence type="ECO:0000313" key="12">
    <source>
        <dbReference type="Proteomes" id="UP000175691"/>
    </source>
</evidence>
<evidence type="ECO:0000256" key="8">
    <source>
        <dbReference type="SAM" id="SignalP"/>
    </source>
</evidence>
<reference evidence="11 12" key="1">
    <citation type="submission" date="2016-08" db="EMBL/GenBank/DDBJ databases">
        <authorList>
            <person name="Seilhamer J.J."/>
        </authorList>
    </citation>
    <scope>NUCLEOTIDE SEQUENCE [LARGE SCALE GENOMIC DNA]</scope>
    <source>
        <strain evidence="11 12">KCTC 42603</strain>
    </source>
</reference>
<evidence type="ECO:0000256" key="5">
    <source>
        <dbReference type="ARBA" id="ARBA00023136"/>
    </source>
</evidence>
<evidence type="ECO:0000256" key="7">
    <source>
        <dbReference type="PROSITE-ProRule" id="PRU01360"/>
    </source>
</evidence>
<dbReference type="InterPro" id="IPR012910">
    <property type="entry name" value="Plug_dom"/>
</dbReference>
<dbReference type="GO" id="GO:0009279">
    <property type="term" value="C:cell outer membrane"/>
    <property type="evidence" value="ECO:0007669"/>
    <property type="project" value="UniProtKB-SubCell"/>
</dbReference>
<keyword evidence="5 7" id="KW-0472">Membrane</keyword>
<dbReference type="InterPro" id="IPR008969">
    <property type="entry name" value="CarboxyPept-like_regulatory"/>
</dbReference>
<comment type="similarity">
    <text evidence="7">Belongs to the TonB-dependent receptor family.</text>
</comment>
<evidence type="ECO:0000256" key="4">
    <source>
        <dbReference type="ARBA" id="ARBA00022692"/>
    </source>
</evidence>
<accession>A0A1E7ZB81</accession>
<gene>
    <name evidence="11" type="ORF">BFC18_11570</name>
</gene>
<sequence>MFNKSKLNRVALAVAMSVGLSTAAMAQETSSGISGTVVSASGQSVSGATITLFDTRTGSVKTLTSNSDGVFNTRGLRVGGPYILKVEDAQGSRIIEDVFLNLGEPLNLTVKLENSTDVEQITVTGRASAMMTETSGPASFFSAEDLQAQPTVDRDIKDIVALDPRITIDQTNSNAIQCGGANNRFNSLSVDGVQQNDNFGLNSNGYPTERLPFPFDAIDQVSVELAPFDVEYGGFTGCAINAVTRSGTNEIHGSVFYDYTSDSMQGDSVDGSDIDVPDYDESRYGVTLGLPILKDQLFFFGAYEKHDPTEIFEYGPEDGNFANPLNGLTTATLEQIASTAQNQYGYTVGPIASSGAEKEEKVLLKLDWIINDDHRASLTYQNTDGNTVSTTDSDSDGYAFTDHFYQRGNELTTWSAQLFSTWTNDFETEMRLGHLKIKNGQRSFTDNPDFGEFLIEDVNGYEVHFGADEYRQSNVLNYDTTSAKFAGTYYTGDHTILGGIEYGSTDVFNLFNPGSEGLFTFATLEDFEAGLAQEIEWSIPGSLDTNDAAASFTFENMAVYLQDKWYVTPDLSVTFGLRYDSWSSDDAPDANSRFEQRYGFTNGTKPDFDLLQPRFNFNYNVDDSTFVYGGVGLFAGGNPNVWLSNNYSNDGMRILSTTVTRGEGNTAAELAALDASNTANFGYEVPGYLETQLVGGDGAVNALDPDFEVPSVWKFNVGIQKELGYEVLVGADVIYSKLKNTAKTIALNAIDTGERSADGRIIYTNADMLDPACIADVNSADCSSRSATDFLLTNSDEDGDSFVGSFFVKKDFEFGLSTNFSYAYTDAEEGSPMTSSTASSNYGNQSVVDYNEPGVATSNYETKHRFVLNLTYSTELFEGYASRFTIFAQRVAGKPYSYNFDYDPGFGDQTPWEDRSLLYVPLENDPIVSYGEGFDLEAFNAFVAENGLERGRIQERNEQNSDWWSRVDFKFTQEVPGLMDGHKGEIFFNIRNLGNLLNDEWGVYRQVNFEYNNPVVDASLLDDGTYLYTNFDGDQGQRINQDSSLWFMRIGVRYTF</sequence>
<dbReference type="InterPro" id="IPR037066">
    <property type="entry name" value="Plug_dom_sf"/>
</dbReference>
<dbReference type="InterPro" id="IPR036942">
    <property type="entry name" value="Beta-barrel_TonB_sf"/>
</dbReference>
<dbReference type="GO" id="GO:0015344">
    <property type="term" value="F:siderophore uptake transmembrane transporter activity"/>
    <property type="evidence" value="ECO:0007669"/>
    <property type="project" value="TreeGrafter"/>
</dbReference>
<dbReference type="SUPFAM" id="SSF49464">
    <property type="entry name" value="Carboxypeptidase regulatory domain-like"/>
    <property type="match status" value="1"/>
</dbReference>
<dbReference type="InterPro" id="IPR057601">
    <property type="entry name" value="Oar-like_b-barrel"/>
</dbReference>
<dbReference type="Pfam" id="PF25183">
    <property type="entry name" value="OMP_b-brl_4"/>
    <property type="match status" value="1"/>
</dbReference>
<evidence type="ECO:0000259" key="9">
    <source>
        <dbReference type="Pfam" id="PF07715"/>
    </source>
</evidence>
<dbReference type="EMBL" id="MDHN01000024">
    <property type="protein sequence ID" value="OFC70769.1"/>
    <property type="molecule type" value="Genomic_DNA"/>
</dbReference>
<keyword evidence="4 7" id="KW-0812">Transmembrane</keyword>
<keyword evidence="3 7" id="KW-1134">Transmembrane beta strand</keyword>
<evidence type="ECO:0000256" key="1">
    <source>
        <dbReference type="ARBA" id="ARBA00004571"/>
    </source>
</evidence>
<dbReference type="PANTHER" id="PTHR30069:SF46">
    <property type="entry name" value="OAR PROTEIN"/>
    <property type="match status" value="1"/>
</dbReference>
<feature type="domain" description="TonB-dependent receptor plug" evidence="9">
    <location>
        <begin position="133"/>
        <end position="234"/>
    </location>
</feature>
<dbReference type="InterPro" id="IPR039426">
    <property type="entry name" value="TonB-dep_rcpt-like"/>
</dbReference>